<reference evidence="1" key="1">
    <citation type="journal article" date="2020" name="Nature">
        <title>Giant virus diversity and host interactions through global metagenomics.</title>
        <authorList>
            <person name="Schulz F."/>
            <person name="Roux S."/>
            <person name="Paez-Espino D."/>
            <person name="Jungbluth S."/>
            <person name="Walsh D.A."/>
            <person name="Denef V.J."/>
            <person name="McMahon K.D."/>
            <person name="Konstantinidis K.T."/>
            <person name="Eloe-Fadrosh E.A."/>
            <person name="Kyrpides N.C."/>
            <person name="Woyke T."/>
        </authorList>
    </citation>
    <scope>NUCLEOTIDE SEQUENCE</scope>
    <source>
        <strain evidence="1">GVMAG-S-1040241-154</strain>
    </source>
</reference>
<name>A0A6C0JPL7_9ZZZZ</name>
<protein>
    <submittedName>
        <fullName evidence="1">Uncharacterized protein</fullName>
    </submittedName>
</protein>
<proteinExistence type="predicted"/>
<dbReference type="EMBL" id="MN740684">
    <property type="protein sequence ID" value="QHU07519.1"/>
    <property type="molecule type" value="Genomic_DNA"/>
</dbReference>
<dbReference type="AlphaFoldDB" id="A0A6C0JPL7"/>
<accession>A0A6C0JPL7</accession>
<evidence type="ECO:0000313" key="1">
    <source>
        <dbReference type="EMBL" id="QHU07519.1"/>
    </source>
</evidence>
<sequence>MSKVKEYQMGTNICSDTCWKNAKENNNKEISDYNLYDYHSFYNGDKEYGSLPDFRLDHANLRGKAGYGLADDYLIDNYSSLRNDPKSLTHDRCQIQLFERVFQAPPLLKGAQGNIDKELEVLAGNDTNPFKCKKSIMEKQFNMGYPLLDFMKEMQNPDNIVPEWVNGGEDTRSYKNRSEFNKKCKYF</sequence>
<organism evidence="1">
    <name type="scientific">viral metagenome</name>
    <dbReference type="NCBI Taxonomy" id="1070528"/>
    <lineage>
        <taxon>unclassified sequences</taxon>
        <taxon>metagenomes</taxon>
        <taxon>organismal metagenomes</taxon>
    </lineage>
</organism>